<dbReference type="PROSITE" id="PS50950">
    <property type="entry name" value="ZF_THAP"/>
    <property type="match status" value="1"/>
</dbReference>
<dbReference type="GO" id="GO:0005654">
    <property type="term" value="C:nucleoplasm"/>
    <property type="evidence" value="ECO:0007669"/>
    <property type="project" value="UniProtKB-SubCell"/>
</dbReference>
<evidence type="ECO:0000256" key="12">
    <source>
        <dbReference type="PROSITE-ProRule" id="PRU00309"/>
    </source>
</evidence>
<dbReference type="GO" id="GO:0001935">
    <property type="term" value="P:endothelial cell proliferation"/>
    <property type="evidence" value="ECO:0007669"/>
    <property type="project" value="UniProtKB-UniRule"/>
</dbReference>
<keyword evidence="5" id="KW-0862">Zinc</keyword>
<evidence type="ECO:0000256" key="13">
    <source>
        <dbReference type="RuleBase" id="RU369073"/>
    </source>
</evidence>
<dbReference type="SMART" id="SM00692">
    <property type="entry name" value="DM3"/>
    <property type="match status" value="1"/>
</dbReference>
<dbReference type="AlphaFoldDB" id="A0A3B5ASI0"/>
<evidence type="ECO:0000256" key="6">
    <source>
        <dbReference type="ARBA" id="ARBA00023015"/>
    </source>
</evidence>
<proteinExistence type="inferred from homology"/>
<dbReference type="GO" id="GO:0003700">
    <property type="term" value="F:DNA-binding transcription factor activity"/>
    <property type="evidence" value="ECO:0007669"/>
    <property type="project" value="UniProtKB-UniRule"/>
</dbReference>
<evidence type="ECO:0000256" key="4">
    <source>
        <dbReference type="ARBA" id="ARBA00022771"/>
    </source>
</evidence>
<evidence type="ECO:0000256" key="8">
    <source>
        <dbReference type="ARBA" id="ARBA00023125"/>
    </source>
</evidence>
<evidence type="ECO:0000313" key="15">
    <source>
        <dbReference type="Ensembl" id="ENSSPAP00000016487.1"/>
    </source>
</evidence>
<keyword evidence="7 13" id="KW-0175">Coiled coil</keyword>
<organism evidence="15">
    <name type="scientific">Stegastes partitus</name>
    <name type="common">bicolor damselfish</name>
    <dbReference type="NCBI Taxonomy" id="144197"/>
    <lineage>
        <taxon>Eukaryota</taxon>
        <taxon>Metazoa</taxon>
        <taxon>Chordata</taxon>
        <taxon>Craniata</taxon>
        <taxon>Vertebrata</taxon>
        <taxon>Euteleostomi</taxon>
        <taxon>Actinopterygii</taxon>
        <taxon>Neopterygii</taxon>
        <taxon>Teleostei</taxon>
        <taxon>Neoteleostei</taxon>
        <taxon>Acanthomorphata</taxon>
        <taxon>Ovalentaria</taxon>
        <taxon>Pomacentridae</taxon>
        <taxon>Stegastes</taxon>
    </lineage>
</organism>
<dbReference type="Gene3D" id="6.20.210.20">
    <property type="entry name" value="THAP domain"/>
    <property type="match status" value="1"/>
</dbReference>
<keyword evidence="11 13" id="KW-0131">Cell cycle</keyword>
<name>A0A3B5ASI0_9TELE</name>
<dbReference type="SUPFAM" id="SSF57716">
    <property type="entry name" value="Glucocorticoid receptor-like (DNA-binding domain)"/>
    <property type="match status" value="1"/>
</dbReference>
<dbReference type="PANTHER" id="PTHR46600:SF1">
    <property type="entry name" value="THAP DOMAIN-CONTAINING PROTEIN 1"/>
    <property type="match status" value="1"/>
</dbReference>
<accession>A0A3B5ASI0</accession>
<dbReference type="InterPro" id="IPR038441">
    <property type="entry name" value="THAP_Znf_sf"/>
</dbReference>
<dbReference type="InterPro" id="IPR006612">
    <property type="entry name" value="THAP_Znf"/>
</dbReference>
<keyword evidence="10 13" id="KW-0539">Nucleus</keyword>
<evidence type="ECO:0000256" key="9">
    <source>
        <dbReference type="ARBA" id="ARBA00023163"/>
    </source>
</evidence>
<dbReference type="STRING" id="144197.ENSSPAP00000016487"/>
<evidence type="ECO:0000256" key="11">
    <source>
        <dbReference type="ARBA" id="ARBA00023306"/>
    </source>
</evidence>
<evidence type="ECO:0000256" key="7">
    <source>
        <dbReference type="ARBA" id="ARBA00023054"/>
    </source>
</evidence>
<dbReference type="InterPro" id="IPR026516">
    <property type="entry name" value="THAP1/10"/>
</dbReference>
<dbReference type="Ensembl" id="ENSSPAT00000016749.1">
    <property type="protein sequence ID" value="ENSSPAP00000016487.1"/>
    <property type="gene ID" value="ENSSPAG00000012435.1"/>
</dbReference>
<dbReference type="SMART" id="SM00980">
    <property type="entry name" value="THAP"/>
    <property type="match status" value="1"/>
</dbReference>
<comment type="function">
    <text evidence="13">DNA-binding transcription regulator that regulates endothelial cell proliferation and G1/S cell-cycle progression. Specifically binds the 5'-[AT]NTNN[GT]GGCA[AGT]-3' core DNA sequence and acts by modulating expression of pRB-E2F cell-cycle target genes.</text>
</comment>
<comment type="similarity">
    <text evidence="2 13">Belongs to the THAP1 family.</text>
</comment>
<sequence>MPGVCSVPGCMGYKEARSRGVVFHSLPTRDPERCRKWLKAIHNPKFDENTPVIKYGNIRVCSQHFKPEDYEPDIVLNQNVISLLLSSGFSSDDPSDCVTRN</sequence>
<feature type="domain" description="THAP-type" evidence="14">
    <location>
        <begin position="1"/>
        <end position="85"/>
    </location>
</feature>
<dbReference type="Pfam" id="PF05485">
    <property type="entry name" value="THAP"/>
    <property type="match status" value="1"/>
</dbReference>
<dbReference type="PANTHER" id="PTHR46600">
    <property type="entry name" value="THAP DOMAIN-CONTAINING"/>
    <property type="match status" value="1"/>
</dbReference>
<dbReference type="GO" id="GO:0008270">
    <property type="term" value="F:zinc ion binding"/>
    <property type="evidence" value="ECO:0007669"/>
    <property type="project" value="UniProtKB-KW"/>
</dbReference>
<evidence type="ECO:0000256" key="1">
    <source>
        <dbReference type="ARBA" id="ARBA00004642"/>
    </source>
</evidence>
<keyword evidence="3" id="KW-0479">Metal-binding</keyword>
<keyword evidence="9 13" id="KW-0804">Transcription</keyword>
<evidence type="ECO:0000256" key="2">
    <source>
        <dbReference type="ARBA" id="ARBA00006177"/>
    </source>
</evidence>
<reference evidence="15" key="1">
    <citation type="submission" date="2023-09" db="UniProtKB">
        <authorList>
            <consortium name="Ensembl"/>
        </authorList>
    </citation>
    <scope>IDENTIFICATION</scope>
</reference>
<evidence type="ECO:0000259" key="14">
    <source>
        <dbReference type="PROSITE" id="PS50950"/>
    </source>
</evidence>
<dbReference type="GO" id="GO:0043565">
    <property type="term" value="F:sequence-specific DNA binding"/>
    <property type="evidence" value="ECO:0007669"/>
    <property type="project" value="UniProtKB-UniRule"/>
</dbReference>
<keyword evidence="4 12" id="KW-0863">Zinc-finger</keyword>
<protein>
    <recommendedName>
        <fullName evidence="13">THAP domain-containing protein 1</fullName>
    </recommendedName>
</protein>
<dbReference type="GeneTree" id="ENSGT00940000177219"/>
<evidence type="ECO:0000256" key="3">
    <source>
        <dbReference type="ARBA" id="ARBA00022723"/>
    </source>
</evidence>
<evidence type="ECO:0000256" key="10">
    <source>
        <dbReference type="ARBA" id="ARBA00023242"/>
    </source>
</evidence>
<keyword evidence="6 13" id="KW-0805">Transcription regulation</keyword>
<keyword evidence="8 12" id="KW-0238">DNA-binding</keyword>
<comment type="subcellular location">
    <subcellularLocation>
        <location evidence="1 13">Nucleus</location>
        <location evidence="1 13">Nucleoplasm</location>
    </subcellularLocation>
</comment>
<evidence type="ECO:0000256" key="5">
    <source>
        <dbReference type="ARBA" id="ARBA00022833"/>
    </source>
</evidence>